<sequence length="585" mass="62136">MQTGKKAVESVKETTANIAASAKSGMDKTKATMQEKVDKMKANDEYDKALATERKQERLTEAELHKQQAMSHNAAEKNAKTAAAGNTGTGTGTGLFGSSGGTHTTTTTTGSHTHSTTGTTGLPTGTHQMSAMPGHGTGEPAGGFVEQGTHAVGAHPIGRGARTAATNRQTGGGANTGTGYNTDDFNQDVDMDSPLEAAVNPSSGPNESRVPNPISFVKAAGIQLGGDKDSSTDNAENGGVGNSSFVNRPEETYKYGAWMLVQRTNRRHNQGQKGGKYDRHVKDNKATKSTPKSHIVKNAVPVQVSNEPVKKGGSQFEVLQQEVLPDESSHGEVLSRNKTVDMEMEASHVSESANDLGDDRELRDKDAIAYVPSSIVDEDINMVESTVDLGSLLQVKRNNLEENNLNLKIGKDNSIKERISLSNKKDKNIPRIPLSPYNRKLNPTGNKIFKKKDLPNPLSSLNSSNPLTGKENFIEVASSTPVELRNHSGEENYCLDKLLDHSHGTQCTNHPRGQDSTNVRNVCGQPDGGPSDGDISSSGEKSGASSDSVPSSGAQPTGLDGYVSTSTRDGWPDDSSERGVRSMSA</sequence>
<feature type="compositionally biased region" description="Gly residues" evidence="2">
    <location>
        <begin position="87"/>
        <end position="100"/>
    </location>
</feature>
<feature type="region of interest" description="Disordered" evidence="2">
    <location>
        <begin position="160"/>
        <end position="212"/>
    </location>
</feature>
<keyword evidence="4" id="KW-1185">Reference proteome</keyword>
<protein>
    <submittedName>
        <fullName evidence="3">Uncharacterized protein</fullName>
    </submittedName>
</protein>
<feature type="region of interest" description="Disordered" evidence="2">
    <location>
        <begin position="430"/>
        <end position="468"/>
    </location>
</feature>
<dbReference type="Pfam" id="PF03760">
    <property type="entry name" value="LEA_1"/>
    <property type="match status" value="1"/>
</dbReference>
<dbReference type="AlphaFoldDB" id="A0A803LM67"/>
<feature type="compositionally biased region" description="Low complexity" evidence="2">
    <location>
        <begin position="101"/>
        <end position="127"/>
    </location>
</feature>
<dbReference type="PANTHER" id="PTHR33493">
    <property type="entry name" value="LATE EMBRYOGENESIS ABUNDANT PROTEIN 6-RELATED"/>
    <property type="match status" value="1"/>
</dbReference>
<feature type="region of interest" description="Disordered" evidence="2">
    <location>
        <begin position="77"/>
        <end position="146"/>
    </location>
</feature>
<feature type="compositionally biased region" description="Polar residues" evidence="2">
    <location>
        <begin position="506"/>
        <end position="520"/>
    </location>
</feature>
<evidence type="ECO:0000313" key="3">
    <source>
        <dbReference type="EnsemblPlants" id="AUR62015378-RA:cds"/>
    </source>
</evidence>
<reference evidence="3" key="2">
    <citation type="submission" date="2021-03" db="UniProtKB">
        <authorList>
            <consortium name="EnsemblPlants"/>
        </authorList>
    </citation>
    <scope>IDENTIFICATION</scope>
</reference>
<feature type="compositionally biased region" description="Low complexity" evidence="2">
    <location>
        <begin position="532"/>
        <end position="554"/>
    </location>
</feature>
<proteinExistence type="inferred from homology"/>
<dbReference type="PANTHER" id="PTHR33493:SF2">
    <property type="entry name" value="LATE EMBRYOGENESIS ABUNDANT PROTEIN 46"/>
    <property type="match status" value="1"/>
</dbReference>
<comment type="similarity">
    <text evidence="1">Belongs to the LEA type 1 family.</text>
</comment>
<feature type="compositionally biased region" description="Low complexity" evidence="2">
    <location>
        <begin position="455"/>
        <end position="467"/>
    </location>
</feature>
<evidence type="ECO:0000313" key="4">
    <source>
        <dbReference type="Proteomes" id="UP000596660"/>
    </source>
</evidence>
<dbReference type="SMR" id="A0A803LM67"/>
<feature type="compositionally biased region" description="Basic and acidic residues" evidence="2">
    <location>
        <begin position="275"/>
        <end position="286"/>
    </location>
</feature>
<feature type="region of interest" description="Disordered" evidence="2">
    <location>
        <begin position="266"/>
        <end position="291"/>
    </location>
</feature>
<reference evidence="3" key="1">
    <citation type="journal article" date="2017" name="Nature">
        <title>The genome of Chenopodium quinoa.</title>
        <authorList>
            <person name="Jarvis D.E."/>
            <person name="Ho Y.S."/>
            <person name="Lightfoot D.J."/>
            <person name="Schmoeckel S.M."/>
            <person name="Li B."/>
            <person name="Borm T.J.A."/>
            <person name="Ohyanagi H."/>
            <person name="Mineta K."/>
            <person name="Michell C.T."/>
            <person name="Saber N."/>
            <person name="Kharbatia N.M."/>
            <person name="Rupper R.R."/>
            <person name="Sharp A.R."/>
            <person name="Dally N."/>
            <person name="Boughton B.A."/>
            <person name="Woo Y.H."/>
            <person name="Gao G."/>
            <person name="Schijlen E.G.W.M."/>
            <person name="Guo X."/>
            <person name="Momin A.A."/>
            <person name="Negrao S."/>
            <person name="Al-Babili S."/>
            <person name="Gehring C."/>
            <person name="Roessner U."/>
            <person name="Jung C."/>
            <person name="Murphy K."/>
            <person name="Arold S.T."/>
            <person name="Gojobori T."/>
            <person name="van der Linden C.G."/>
            <person name="van Loo E.N."/>
            <person name="Jellen E.N."/>
            <person name="Maughan P.J."/>
            <person name="Tester M."/>
        </authorList>
    </citation>
    <scope>NUCLEOTIDE SEQUENCE [LARGE SCALE GENOMIC DNA]</scope>
    <source>
        <strain evidence="3">cv. PI 614886</strain>
    </source>
</reference>
<dbReference type="Gramene" id="AUR62015378-RA">
    <property type="protein sequence ID" value="AUR62015378-RA:cds"/>
    <property type="gene ID" value="AUR62015378"/>
</dbReference>
<dbReference type="EnsemblPlants" id="AUR62015378-RA">
    <property type="protein sequence ID" value="AUR62015378-RA:cds"/>
    <property type="gene ID" value="AUR62015378"/>
</dbReference>
<organism evidence="3 4">
    <name type="scientific">Chenopodium quinoa</name>
    <name type="common">Quinoa</name>
    <dbReference type="NCBI Taxonomy" id="63459"/>
    <lineage>
        <taxon>Eukaryota</taxon>
        <taxon>Viridiplantae</taxon>
        <taxon>Streptophyta</taxon>
        <taxon>Embryophyta</taxon>
        <taxon>Tracheophyta</taxon>
        <taxon>Spermatophyta</taxon>
        <taxon>Magnoliopsida</taxon>
        <taxon>eudicotyledons</taxon>
        <taxon>Gunneridae</taxon>
        <taxon>Pentapetalae</taxon>
        <taxon>Caryophyllales</taxon>
        <taxon>Chenopodiaceae</taxon>
        <taxon>Chenopodioideae</taxon>
        <taxon>Atripliceae</taxon>
        <taxon>Chenopodium</taxon>
    </lineage>
</organism>
<dbReference type="Proteomes" id="UP000596660">
    <property type="component" value="Unplaced"/>
</dbReference>
<evidence type="ECO:0000256" key="1">
    <source>
        <dbReference type="ARBA" id="ARBA00010975"/>
    </source>
</evidence>
<feature type="region of interest" description="Disordered" evidence="2">
    <location>
        <begin position="506"/>
        <end position="585"/>
    </location>
</feature>
<dbReference type="GO" id="GO:0009793">
    <property type="term" value="P:embryo development ending in seed dormancy"/>
    <property type="evidence" value="ECO:0007669"/>
    <property type="project" value="InterPro"/>
</dbReference>
<feature type="region of interest" description="Disordered" evidence="2">
    <location>
        <begin position="224"/>
        <end position="247"/>
    </location>
</feature>
<feature type="compositionally biased region" description="Low complexity" evidence="2">
    <location>
        <begin position="160"/>
        <end position="169"/>
    </location>
</feature>
<feature type="compositionally biased region" description="Basic and acidic residues" evidence="2">
    <location>
        <begin position="575"/>
        <end position="585"/>
    </location>
</feature>
<dbReference type="InterPro" id="IPR005513">
    <property type="entry name" value="LEA_1"/>
</dbReference>
<accession>A0A803LM67</accession>
<name>A0A803LM67_CHEQI</name>
<evidence type="ECO:0000256" key="2">
    <source>
        <dbReference type="SAM" id="MobiDB-lite"/>
    </source>
</evidence>